<proteinExistence type="predicted"/>
<accession>A0ABZ0WBP1</accession>
<evidence type="ECO:0000313" key="2">
    <source>
        <dbReference type="Proteomes" id="UP001325680"/>
    </source>
</evidence>
<dbReference type="RefSeq" id="WP_262510950.1">
    <property type="nucleotide sequence ID" value="NZ_CP139960.1"/>
</dbReference>
<organism evidence="1 2">
    <name type="scientific">Niabella yanshanensis</name>
    <dbReference type="NCBI Taxonomy" id="577386"/>
    <lineage>
        <taxon>Bacteria</taxon>
        <taxon>Pseudomonadati</taxon>
        <taxon>Bacteroidota</taxon>
        <taxon>Chitinophagia</taxon>
        <taxon>Chitinophagales</taxon>
        <taxon>Chitinophagaceae</taxon>
        <taxon>Niabella</taxon>
    </lineage>
</organism>
<evidence type="ECO:0000313" key="1">
    <source>
        <dbReference type="EMBL" id="WQD39017.1"/>
    </source>
</evidence>
<keyword evidence="2" id="KW-1185">Reference proteome</keyword>
<protein>
    <submittedName>
        <fullName evidence="1">Uncharacterized protein</fullName>
    </submittedName>
</protein>
<reference evidence="1 2" key="1">
    <citation type="submission" date="2023-12" db="EMBL/GenBank/DDBJ databases">
        <title>Genome sequencing and assembly of bacterial species from a model synthetic community.</title>
        <authorList>
            <person name="Hogle S.L."/>
        </authorList>
    </citation>
    <scope>NUCLEOTIDE SEQUENCE [LARGE SCALE GENOMIC DNA]</scope>
    <source>
        <strain evidence="1 2">HAMBI_3031</strain>
    </source>
</reference>
<dbReference type="EMBL" id="CP139960">
    <property type="protein sequence ID" value="WQD39017.1"/>
    <property type="molecule type" value="Genomic_DNA"/>
</dbReference>
<sequence length="40" mass="4406">MQDDLIAIEDFSYHISSFEVIEKNKGAITKALGVIVGCSY</sequence>
<gene>
    <name evidence="1" type="ORF">U0035_02505</name>
</gene>
<name>A0ABZ0WBP1_9BACT</name>
<dbReference type="Proteomes" id="UP001325680">
    <property type="component" value="Chromosome"/>
</dbReference>